<dbReference type="SFLD" id="SFLDG00358">
    <property type="entry name" value="Main_(cytGST)"/>
    <property type="match status" value="1"/>
</dbReference>
<keyword evidence="6" id="KW-1133">Transmembrane helix</keyword>
<evidence type="ECO:0000256" key="3">
    <source>
        <dbReference type="ARBA" id="ARBA00022679"/>
    </source>
</evidence>
<dbReference type="Pfam" id="PF02798">
    <property type="entry name" value="GST_N"/>
    <property type="match status" value="1"/>
</dbReference>
<comment type="catalytic activity">
    <reaction evidence="4">
        <text>RX + glutathione = an S-substituted glutathione + a halide anion + H(+)</text>
        <dbReference type="Rhea" id="RHEA:16437"/>
        <dbReference type="ChEBI" id="CHEBI:15378"/>
        <dbReference type="ChEBI" id="CHEBI:16042"/>
        <dbReference type="ChEBI" id="CHEBI:17792"/>
        <dbReference type="ChEBI" id="CHEBI:57925"/>
        <dbReference type="ChEBI" id="CHEBI:90779"/>
        <dbReference type="EC" id="2.5.1.18"/>
    </reaction>
</comment>
<evidence type="ECO:0000256" key="5">
    <source>
        <dbReference type="RuleBase" id="RU003494"/>
    </source>
</evidence>
<dbReference type="VEuPathDB" id="FungiDB:AJ78_01735"/>
<organism evidence="9 10">
    <name type="scientific">Emergomyces pasteurianus Ep9510</name>
    <dbReference type="NCBI Taxonomy" id="1447872"/>
    <lineage>
        <taxon>Eukaryota</taxon>
        <taxon>Fungi</taxon>
        <taxon>Dikarya</taxon>
        <taxon>Ascomycota</taxon>
        <taxon>Pezizomycotina</taxon>
        <taxon>Eurotiomycetes</taxon>
        <taxon>Eurotiomycetidae</taxon>
        <taxon>Onygenales</taxon>
        <taxon>Ajellomycetaceae</taxon>
        <taxon>Emergomyces</taxon>
    </lineage>
</organism>
<evidence type="ECO:0000259" key="7">
    <source>
        <dbReference type="PROSITE" id="PS50404"/>
    </source>
</evidence>
<dbReference type="PANTHER" id="PTHR44051:SF20">
    <property type="entry name" value="GLUTATHIONE TRANSFERASE 1 (EUROFUNG)"/>
    <property type="match status" value="1"/>
</dbReference>
<dbReference type="EMBL" id="LGRN01000041">
    <property type="protein sequence ID" value="OJD18235.1"/>
    <property type="molecule type" value="Genomic_DNA"/>
</dbReference>
<dbReference type="Proteomes" id="UP000182235">
    <property type="component" value="Unassembled WGS sequence"/>
</dbReference>
<evidence type="ECO:0000259" key="8">
    <source>
        <dbReference type="PROSITE" id="PS50405"/>
    </source>
</evidence>
<feature type="domain" description="GST C-terminal" evidence="8">
    <location>
        <begin position="91"/>
        <end position="224"/>
    </location>
</feature>
<dbReference type="SFLD" id="SFLDS00019">
    <property type="entry name" value="Glutathione_Transferase_(cytos"/>
    <property type="match status" value="1"/>
</dbReference>
<gene>
    <name evidence="9" type="ORF">AJ78_01735</name>
</gene>
<reference evidence="9 10" key="1">
    <citation type="submission" date="2015-07" db="EMBL/GenBank/DDBJ databases">
        <title>Emmonsia species relationships and genome sequence.</title>
        <authorList>
            <consortium name="The Broad Institute Genomics Platform"/>
            <person name="Cuomo C.A."/>
            <person name="Munoz J.F."/>
            <person name="Imamovic A."/>
            <person name="Priest M.E."/>
            <person name="Young S."/>
            <person name="Clay O.K."/>
            <person name="McEwen J.G."/>
        </authorList>
    </citation>
    <scope>NUCLEOTIDE SEQUENCE [LARGE SCALE GENOMIC DNA]</scope>
    <source>
        <strain evidence="9 10">UAMH 9510</strain>
    </source>
</reference>
<keyword evidence="3" id="KW-0808">Transferase</keyword>
<dbReference type="InterPro" id="IPR010987">
    <property type="entry name" value="Glutathione-S-Trfase_C-like"/>
</dbReference>
<dbReference type="Gene3D" id="1.20.1050.10">
    <property type="match status" value="1"/>
</dbReference>
<dbReference type="EC" id="2.5.1.18" evidence="2"/>
<dbReference type="CDD" id="cd10293">
    <property type="entry name" value="GST_C_Ure2p"/>
    <property type="match status" value="1"/>
</dbReference>
<dbReference type="InterPro" id="IPR004045">
    <property type="entry name" value="Glutathione_S-Trfase_N"/>
</dbReference>
<evidence type="ECO:0000256" key="2">
    <source>
        <dbReference type="ARBA" id="ARBA00012452"/>
    </source>
</evidence>
<dbReference type="Pfam" id="PF00043">
    <property type="entry name" value="GST_C"/>
    <property type="match status" value="1"/>
</dbReference>
<dbReference type="GO" id="GO:0004364">
    <property type="term" value="F:glutathione transferase activity"/>
    <property type="evidence" value="ECO:0007669"/>
    <property type="project" value="UniProtKB-EC"/>
</dbReference>
<keyword evidence="6" id="KW-0812">Transmembrane</keyword>
<dbReference type="InterPro" id="IPR040079">
    <property type="entry name" value="Glutathione_S-Trfase"/>
</dbReference>
<evidence type="ECO:0000256" key="4">
    <source>
        <dbReference type="ARBA" id="ARBA00047960"/>
    </source>
</evidence>
<keyword evidence="10" id="KW-1185">Reference proteome</keyword>
<evidence type="ECO:0000313" key="10">
    <source>
        <dbReference type="Proteomes" id="UP000182235"/>
    </source>
</evidence>
<feature type="transmembrane region" description="Helical" evidence="6">
    <location>
        <begin position="250"/>
        <end position="272"/>
    </location>
</feature>
<dbReference type="SUPFAM" id="SSF52833">
    <property type="entry name" value="Thioredoxin-like"/>
    <property type="match status" value="1"/>
</dbReference>
<dbReference type="PROSITE" id="PS50404">
    <property type="entry name" value="GST_NTER"/>
    <property type="match status" value="1"/>
</dbReference>
<protein>
    <recommendedName>
        <fullName evidence="2">glutathione transferase</fullName>
        <ecNumber evidence="2">2.5.1.18</ecNumber>
    </recommendedName>
</protein>
<dbReference type="PROSITE" id="PS50405">
    <property type="entry name" value="GST_CTER"/>
    <property type="match status" value="1"/>
</dbReference>
<comment type="similarity">
    <text evidence="1 5">Belongs to the GST superfamily.</text>
</comment>
<dbReference type="InterPro" id="IPR036282">
    <property type="entry name" value="Glutathione-S-Trfase_C_sf"/>
</dbReference>
<proteinExistence type="inferred from homology"/>
<sequence>MITQPITVWLTPSGPNPWKVVTILHELDVPYVIKSFKFDDVKKPPFINVNPNGRVPAIEDPNNNLTLWESGAIIHYLVEVYDKEKKLTYDAFNERHLLNQWLYFQVSGQGPYFGQAGWFTVLHHEKIPSAIERYQNQVRRVLGVLNIALEGRQWLVGDKCTYADLSFMPWNNRVNMLLETPPGEDPLAPYPNVQAWQHRMEARDSWKKAMVVREKYMNEQGLQVNGMPLGINNIKEYEELIERNAAEAKAYVLASPHVIMVVMIECSFHIFHVSSLRLFFTIAALVLNMFSCSVVGYNSRRR</sequence>
<name>A0A1J9QDE9_9EURO</name>
<evidence type="ECO:0000256" key="1">
    <source>
        <dbReference type="ARBA" id="ARBA00007409"/>
    </source>
</evidence>
<dbReference type="Gene3D" id="3.40.30.10">
    <property type="entry name" value="Glutaredoxin"/>
    <property type="match status" value="1"/>
</dbReference>
<accession>A0A1J9QDE9</accession>
<dbReference type="SUPFAM" id="SSF47616">
    <property type="entry name" value="GST C-terminal domain-like"/>
    <property type="match status" value="1"/>
</dbReference>
<evidence type="ECO:0000313" key="9">
    <source>
        <dbReference type="EMBL" id="OJD18235.1"/>
    </source>
</evidence>
<comment type="caution">
    <text evidence="9">The sequence shown here is derived from an EMBL/GenBank/DDBJ whole genome shotgun (WGS) entry which is preliminary data.</text>
</comment>
<dbReference type="PANTHER" id="PTHR44051">
    <property type="entry name" value="GLUTATHIONE S-TRANSFERASE-RELATED"/>
    <property type="match status" value="1"/>
</dbReference>
<feature type="transmembrane region" description="Helical" evidence="6">
    <location>
        <begin position="278"/>
        <end position="297"/>
    </location>
</feature>
<dbReference type="SFLD" id="SFLDG01151">
    <property type="entry name" value="Main.2:_Nu-like"/>
    <property type="match status" value="1"/>
</dbReference>
<evidence type="ECO:0000256" key="6">
    <source>
        <dbReference type="SAM" id="Phobius"/>
    </source>
</evidence>
<feature type="domain" description="GST N-terminal" evidence="7">
    <location>
        <begin position="4"/>
        <end position="85"/>
    </location>
</feature>
<dbReference type="STRING" id="1447872.A0A1J9QDE9"/>
<keyword evidence="6" id="KW-0472">Membrane</keyword>
<dbReference type="AlphaFoldDB" id="A0A1J9QDE9"/>
<dbReference type="InterPro" id="IPR004046">
    <property type="entry name" value="GST_C"/>
</dbReference>
<dbReference type="CDD" id="cd03048">
    <property type="entry name" value="GST_N_Ure2p_like"/>
    <property type="match status" value="1"/>
</dbReference>
<dbReference type="OrthoDB" id="422574at2759"/>
<dbReference type="InterPro" id="IPR036249">
    <property type="entry name" value="Thioredoxin-like_sf"/>
</dbReference>